<name>A0AAC9LJ39_9FLAO</name>
<dbReference type="AlphaFoldDB" id="A0AAC9LJ39"/>
<keyword evidence="2" id="KW-1185">Reference proteome</keyword>
<proteinExistence type="predicted"/>
<sequence length="183" mass="20392">MFGANQENLVVPNQEIVLQFSNTTVTSNEAELTLANVKEQLKAIGVSKFQVRKETKGRLVISYYSDTTAAIVKDLLSADIAFDYASNKDDNSEFPLEHHYNLDVFEISKTSDTGFGSSGKSLFQLKQDYDRFSNPNVLLYAVEFTPILRNIEVQVAYKQNNTIAIAINNIPHKIPEGRAGPIS</sequence>
<reference evidence="1 2" key="1">
    <citation type="submission" date="2017-01" db="EMBL/GenBank/DDBJ databases">
        <title>Complete genome of Lacinutrix venerupis DOK2-8 isolated from seawater in Dokdo.</title>
        <authorList>
            <person name="Chi W.-J."/>
            <person name="Kim J.H."/>
        </authorList>
    </citation>
    <scope>NUCLEOTIDE SEQUENCE [LARGE SCALE GENOMIC DNA]</scope>
    <source>
        <strain evidence="1 2">DOK2-8</strain>
    </source>
</reference>
<gene>
    <name evidence="1" type="ORF">BWR22_04395</name>
</gene>
<dbReference type="KEGG" id="lvn:BWR22_04395"/>
<dbReference type="EMBL" id="CP019352">
    <property type="protein sequence ID" value="APX99580.1"/>
    <property type="molecule type" value="Genomic_DNA"/>
</dbReference>
<organism evidence="1 2">
    <name type="scientific">Lacinutrix venerupis</name>
    <dbReference type="NCBI Taxonomy" id="1486034"/>
    <lineage>
        <taxon>Bacteria</taxon>
        <taxon>Pseudomonadati</taxon>
        <taxon>Bacteroidota</taxon>
        <taxon>Flavobacteriia</taxon>
        <taxon>Flavobacteriales</taxon>
        <taxon>Flavobacteriaceae</taxon>
        <taxon>Lacinutrix</taxon>
    </lineage>
</organism>
<dbReference type="Proteomes" id="UP000187506">
    <property type="component" value="Chromosome"/>
</dbReference>
<evidence type="ECO:0000313" key="2">
    <source>
        <dbReference type="Proteomes" id="UP000187506"/>
    </source>
</evidence>
<evidence type="ECO:0000313" key="1">
    <source>
        <dbReference type="EMBL" id="APX99580.1"/>
    </source>
</evidence>
<accession>A0AAC9LJ39</accession>
<protein>
    <submittedName>
        <fullName evidence="1">Uncharacterized protein</fullName>
    </submittedName>
</protein>